<evidence type="ECO:0000256" key="5">
    <source>
        <dbReference type="ARBA" id="ARBA00022776"/>
    </source>
</evidence>
<keyword evidence="3 11" id="KW-0158">Chromosome</keyword>
<evidence type="ECO:0000313" key="16">
    <source>
        <dbReference type="Proteomes" id="UP000011761"/>
    </source>
</evidence>
<keyword evidence="5 11" id="KW-0498">Mitosis</keyword>
<dbReference type="GO" id="GO:0005634">
    <property type="term" value="C:nucleus"/>
    <property type="evidence" value="ECO:0007669"/>
    <property type="project" value="UniProtKB-SubCell"/>
</dbReference>
<dbReference type="GeneID" id="19108268"/>
<accession>M2N224</accession>
<sequence>MSQETGPFSVRRPRETLGVVSHNASAIPMPASAMKRSSSQNKVQAPYTTNHVRTTSASRMSLAPNRPAQPVFQRSSSGTNLADMGFSTVQRPSTANFFNSTGGRKSYAPITSTPANPLQLQDSTQRRSSVYSARPSAGLGPAGHQSFFATAPPQNGIPTDPRRLRDANTRSQIASELLEFLAQRNFEMEMKHTLTHKSMNSPTQKDFNLIFQFLYHCIDPSYRLQKNIDAEVPPLLKQLRYPFERNISKMQLAAVGGNNWSTFLGLLHWMMNLAKMMEQYSTGMYDEACTEAGYDVSSDRITFQFLSDAYREWLSIEDEDDDEEEAKRRIQPHIDAMAARFEQANQANLEQVRQLEAESKAMQDQIDELAKSTLKQAELDEIIKILEEDREKLETYNASMQAKVERYLQRAELLQQEIEKCEAEVREAESERDELQRRVDEQGLSVQDIDRMNSERERLQRGVEATSLRLEEAKDRTAKKEAETGAKLDELESIVQRFNSVGYQVGIIPSTAANARGIEYEISLALITGPAFTTSQLGTSVITSSNDRLLLDATTGYLPHHLLPPTATSLQASRKSLQELRKEISERRSVALEEDMAKLDLLDKTREALDDKYAELETLRHKVRAAQEEFERSREITGAQNMASDAQIERMEKELARMRAGLVESVQVMEQTEMSTNLEYASRSDREDDEAMS</sequence>
<evidence type="ECO:0000256" key="2">
    <source>
        <dbReference type="ARBA" id="ARBA00007050"/>
    </source>
</evidence>
<keyword evidence="16" id="KW-1185">Reference proteome</keyword>
<dbReference type="HOGENOM" id="CLU_012583_0_0_1"/>
<keyword evidence="8 11" id="KW-0539">Nucleus</keyword>
<reference evidence="15 16" key="1">
    <citation type="journal article" date="2012" name="PLoS Pathog.">
        <title>Diverse lifestyles and strategies of plant pathogenesis encoded in the genomes of eighteen Dothideomycetes fungi.</title>
        <authorList>
            <person name="Ohm R.A."/>
            <person name="Feau N."/>
            <person name="Henrissat B."/>
            <person name="Schoch C.L."/>
            <person name="Horwitz B.A."/>
            <person name="Barry K.W."/>
            <person name="Condon B.J."/>
            <person name="Copeland A.C."/>
            <person name="Dhillon B."/>
            <person name="Glaser F."/>
            <person name="Hesse C.N."/>
            <person name="Kosti I."/>
            <person name="LaButti K."/>
            <person name="Lindquist E.A."/>
            <person name="Lucas S."/>
            <person name="Salamov A.A."/>
            <person name="Bradshaw R.E."/>
            <person name="Ciuffetti L."/>
            <person name="Hamelin R.C."/>
            <person name="Kema G.H.J."/>
            <person name="Lawrence C."/>
            <person name="Scott J.A."/>
            <person name="Spatafora J.W."/>
            <person name="Turgeon B.G."/>
            <person name="de Wit P.J.G.M."/>
            <person name="Zhong S."/>
            <person name="Goodwin S.B."/>
            <person name="Grigoriev I.V."/>
        </authorList>
    </citation>
    <scope>NUCLEOTIDE SEQUENCE [LARGE SCALE GENOMIC DNA]</scope>
    <source>
        <strain evidence="15 16">UAMH 10762</strain>
    </source>
</reference>
<keyword evidence="9 11" id="KW-0131">Cell cycle</keyword>
<evidence type="ECO:0000256" key="4">
    <source>
        <dbReference type="ARBA" id="ARBA00022618"/>
    </source>
</evidence>
<name>M2N224_BAUPA</name>
<dbReference type="InterPro" id="IPR038273">
    <property type="entry name" value="Ndc80_sf"/>
</dbReference>
<dbReference type="GO" id="GO:0031262">
    <property type="term" value="C:Ndc80 complex"/>
    <property type="evidence" value="ECO:0007669"/>
    <property type="project" value="UniProtKB-UniRule"/>
</dbReference>
<protein>
    <recommendedName>
        <fullName evidence="11">Kinetochore protein NDC80</fullName>
    </recommendedName>
</protein>
<feature type="compositionally biased region" description="Polar residues" evidence="13">
    <location>
        <begin position="670"/>
        <end position="679"/>
    </location>
</feature>
<evidence type="ECO:0000256" key="1">
    <source>
        <dbReference type="ARBA" id="ARBA00002772"/>
    </source>
</evidence>
<evidence type="ECO:0000256" key="7">
    <source>
        <dbReference type="ARBA" id="ARBA00023054"/>
    </source>
</evidence>
<evidence type="ECO:0000256" key="9">
    <source>
        <dbReference type="ARBA" id="ARBA00023306"/>
    </source>
</evidence>
<dbReference type="STRING" id="717646.M2N224"/>
<dbReference type="Pfam" id="PF03801">
    <property type="entry name" value="Ndc80_HEC"/>
    <property type="match status" value="1"/>
</dbReference>
<feature type="compositionally biased region" description="Polar residues" evidence="13">
    <location>
        <begin position="108"/>
        <end position="131"/>
    </location>
</feature>
<comment type="subcellular location">
    <subcellularLocation>
        <location evidence="11">Chromosome</location>
        <location evidence="11">Centromere</location>
        <location evidence="11">Kinetochore</location>
    </subcellularLocation>
    <subcellularLocation>
        <location evidence="11">Nucleus</location>
    </subcellularLocation>
</comment>
<feature type="coiled-coil region" evidence="12">
    <location>
        <begin position="567"/>
        <end position="636"/>
    </location>
</feature>
<comment type="similarity">
    <text evidence="2 11">Belongs to the NDC80/HEC1 family.</text>
</comment>
<evidence type="ECO:0000256" key="10">
    <source>
        <dbReference type="ARBA" id="ARBA00023328"/>
    </source>
</evidence>
<feature type="coiled-coil region" evidence="12">
    <location>
        <begin position="338"/>
        <end position="483"/>
    </location>
</feature>
<dbReference type="Proteomes" id="UP000011761">
    <property type="component" value="Unassembled WGS sequence"/>
</dbReference>
<dbReference type="EMBL" id="KB445561">
    <property type="protein sequence ID" value="EMC92725.1"/>
    <property type="molecule type" value="Genomic_DNA"/>
</dbReference>
<evidence type="ECO:0000259" key="14">
    <source>
        <dbReference type="Pfam" id="PF03801"/>
    </source>
</evidence>
<keyword evidence="7 12" id="KW-0175">Coiled coil</keyword>
<dbReference type="InterPro" id="IPR005550">
    <property type="entry name" value="Kinetochore_Ndc80"/>
</dbReference>
<evidence type="ECO:0000313" key="15">
    <source>
        <dbReference type="EMBL" id="EMC92725.1"/>
    </source>
</evidence>
<dbReference type="OMA" id="NKSWLMT"/>
<evidence type="ECO:0000256" key="12">
    <source>
        <dbReference type="SAM" id="Coils"/>
    </source>
</evidence>
<dbReference type="AlphaFoldDB" id="M2N224"/>
<dbReference type="GO" id="GO:0051315">
    <property type="term" value="P:attachment of mitotic spindle microtubules to kinetochore"/>
    <property type="evidence" value="ECO:0007669"/>
    <property type="project" value="UniProtKB-UniRule"/>
</dbReference>
<dbReference type="PANTHER" id="PTHR10643:SF2">
    <property type="entry name" value="KINETOCHORE PROTEIN NDC80 HOMOLOG"/>
    <property type="match status" value="1"/>
</dbReference>
<dbReference type="KEGG" id="bcom:BAUCODRAFT_133678"/>
<dbReference type="OrthoDB" id="7459479at2759"/>
<proteinExistence type="inferred from homology"/>
<evidence type="ECO:0000256" key="11">
    <source>
        <dbReference type="RuleBase" id="RU368072"/>
    </source>
</evidence>
<dbReference type="eggNOG" id="KOG0995">
    <property type="taxonomic scope" value="Eukaryota"/>
</dbReference>
<feature type="region of interest" description="Disordered" evidence="13">
    <location>
        <begin position="53"/>
        <end position="79"/>
    </location>
</feature>
<keyword evidence="10 11" id="KW-0137">Centromere</keyword>
<keyword evidence="4 11" id="KW-0132">Cell division</keyword>
<organism evidence="15 16">
    <name type="scientific">Baudoinia panamericana (strain UAMH 10762)</name>
    <name type="common">Angels' share fungus</name>
    <name type="synonym">Baudoinia compniacensis (strain UAMH 10762)</name>
    <dbReference type="NCBI Taxonomy" id="717646"/>
    <lineage>
        <taxon>Eukaryota</taxon>
        <taxon>Fungi</taxon>
        <taxon>Dikarya</taxon>
        <taxon>Ascomycota</taxon>
        <taxon>Pezizomycotina</taxon>
        <taxon>Dothideomycetes</taxon>
        <taxon>Dothideomycetidae</taxon>
        <taxon>Mycosphaerellales</taxon>
        <taxon>Teratosphaeriaceae</taxon>
        <taxon>Baudoinia</taxon>
    </lineage>
</organism>
<feature type="region of interest" description="Disordered" evidence="13">
    <location>
        <begin position="670"/>
        <end position="693"/>
    </location>
</feature>
<dbReference type="Gene3D" id="1.10.418.30">
    <property type="entry name" value="Ncd80 complex, Ncd80 subunit"/>
    <property type="match status" value="1"/>
</dbReference>
<evidence type="ECO:0000256" key="3">
    <source>
        <dbReference type="ARBA" id="ARBA00022454"/>
    </source>
</evidence>
<comment type="function">
    <text evidence="1 11">Acts as a component of the essential kinetochore-associated NDC80 complex, which is required for chromosome segregation and spindle checkpoint activity.</text>
</comment>
<dbReference type="PANTHER" id="PTHR10643">
    <property type="entry name" value="KINETOCHORE PROTEIN NDC80"/>
    <property type="match status" value="1"/>
</dbReference>
<evidence type="ECO:0000256" key="6">
    <source>
        <dbReference type="ARBA" id="ARBA00022838"/>
    </source>
</evidence>
<feature type="domain" description="Kinetochore protein Ndc80 CH" evidence="14">
    <location>
        <begin position="125"/>
        <end position="280"/>
    </location>
</feature>
<evidence type="ECO:0000256" key="13">
    <source>
        <dbReference type="SAM" id="MobiDB-lite"/>
    </source>
</evidence>
<dbReference type="GO" id="GO:0051301">
    <property type="term" value="P:cell division"/>
    <property type="evidence" value="ECO:0007669"/>
    <property type="project" value="UniProtKB-UniRule"/>
</dbReference>
<dbReference type="RefSeq" id="XP_007680079.1">
    <property type="nucleotide sequence ID" value="XM_007681889.1"/>
</dbReference>
<feature type="region of interest" description="Disordered" evidence="13">
    <location>
        <begin position="108"/>
        <end position="143"/>
    </location>
</feature>
<dbReference type="InterPro" id="IPR055260">
    <property type="entry name" value="Ndc80_CH"/>
</dbReference>
<comment type="subunit">
    <text evidence="11">Component of the NDC80 complex.</text>
</comment>
<dbReference type="FunFam" id="1.10.418.30:FF:000001">
    <property type="entry name" value="Probable kinetochore protein ndc80"/>
    <property type="match status" value="1"/>
</dbReference>
<gene>
    <name evidence="15" type="ORF">BAUCODRAFT_133678</name>
</gene>
<evidence type="ECO:0000256" key="8">
    <source>
        <dbReference type="ARBA" id="ARBA00023242"/>
    </source>
</evidence>
<keyword evidence="6 11" id="KW-0995">Kinetochore</keyword>